<dbReference type="Proteomes" id="UP000829756">
    <property type="component" value="Chromosome"/>
</dbReference>
<keyword evidence="3" id="KW-1185">Reference proteome</keyword>
<dbReference type="InterPro" id="IPR036291">
    <property type="entry name" value="NAD(P)-bd_dom_sf"/>
</dbReference>
<organism evidence="2 4">
    <name type="scientific">Uruburuella suis</name>
    <dbReference type="NCBI Taxonomy" id="252130"/>
    <lineage>
        <taxon>Bacteria</taxon>
        <taxon>Pseudomonadati</taxon>
        <taxon>Pseudomonadota</taxon>
        <taxon>Betaproteobacteria</taxon>
        <taxon>Neisseriales</taxon>
        <taxon>Neisseriaceae</taxon>
        <taxon>Uruburuella</taxon>
    </lineage>
</organism>
<reference evidence="1 3" key="1">
    <citation type="submission" date="2019-03" db="EMBL/GenBank/DDBJ databases">
        <title>Genomic Encyclopedia of Type Strains, Phase IV (KMG-IV): sequencing the most valuable type-strain genomes for metagenomic binning, comparative biology and taxonomic classification.</title>
        <authorList>
            <person name="Goeker M."/>
        </authorList>
    </citation>
    <scope>NUCLEOTIDE SEQUENCE [LARGE SCALE GENOMIC DNA]</scope>
    <source>
        <strain evidence="1 3">DSM 17474</strain>
    </source>
</reference>
<dbReference type="GO" id="GO:0005737">
    <property type="term" value="C:cytoplasm"/>
    <property type="evidence" value="ECO:0007669"/>
    <property type="project" value="TreeGrafter"/>
</dbReference>
<dbReference type="SUPFAM" id="SSF51735">
    <property type="entry name" value="NAD(P)-binding Rossmann-fold domains"/>
    <property type="match status" value="1"/>
</dbReference>
<dbReference type="PANTHER" id="PTHR48079:SF6">
    <property type="entry name" value="NAD(P)-BINDING DOMAIN-CONTAINING PROTEIN-RELATED"/>
    <property type="match status" value="1"/>
</dbReference>
<dbReference type="GO" id="GO:0004029">
    <property type="term" value="F:aldehyde dehydrogenase (NAD+) activity"/>
    <property type="evidence" value="ECO:0007669"/>
    <property type="project" value="TreeGrafter"/>
</dbReference>
<evidence type="ECO:0000313" key="2">
    <source>
        <dbReference type="EMBL" id="UOO78801.1"/>
    </source>
</evidence>
<dbReference type="Gene3D" id="3.40.50.720">
    <property type="entry name" value="NAD(P)-binding Rossmann-like Domain"/>
    <property type="match status" value="1"/>
</dbReference>
<reference evidence="2" key="2">
    <citation type="submission" date="2021-12" db="EMBL/GenBank/DDBJ databases">
        <authorList>
            <person name="Veyrier F.J."/>
        </authorList>
    </citation>
    <scope>NUCLEOTIDE SEQUENCE</scope>
    <source>
        <strain evidence="2">1258/02</strain>
    </source>
</reference>
<dbReference type="AlphaFoldDB" id="A0AAE9GTK8"/>
<dbReference type="KEGG" id="usu:LVJ78_08840"/>
<dbReference type="PANTHER" id="PTHR48079">
    <property type="entry name" value="PROTEIN YEEZ"/>
    <property type="match status" value="1"/>
</dbReference>
<reference evidence="2" key="3">
    <citation type="journal article" date="2022" name="Res Sq">
        <title>Evolution of multicellular longitudinally dividing oral cavity symbionts (Neisseriaceae).</title>
        <authorList>
            <person name="Nyongesa S."/>
            <person name="Weber P."/>
            <person name="Bernet E."/>
            <person name="Pullido F."/>
            <person name="Nieckarz M."/>
            <person name="Delaby M."/>
            <person name="Nieves C."/>
            <person name="Viehboeck T."/>
            <person name="Krause N."/>
            <person name="Rivera-Millot A."/>
            <person name="Nakamura A."/>
            <person name="Vischer N."/>
            <person name="VanNieuwenhze M."/>
            <person name="Brun Y."/>
            <person name="Cava F."/>
            <person name="Bulgheresi S."/>
            <person name="Veyrier F."/>
        </authorList>
    </citation>
    <scope>NUCLEOTIDE SEQUENCE</scope>
    <source>
        <strain evidence="2">1258/02</strain>
    </source>
</reference>
<dbReference type="EMBL" id="SLXE01000001">
    <property type="protein sequence ID" value="TCP10426.1"/>
    <property type="molecule type" value="Genomic_DNA"/>
</dbReference>
<accession>A0AAE9GTK8</accession>
<name>A0AAE9GTK8_9NEIS</name>
<gene>
    <name evidence="1" type="ORF">EV680_10191</name>
    <name evidence="2" type="ORF">LVJ78_08840</name>
</gene>
<dbReference type="EMBL" id="CP091507">
    <property type="protein sequence ID" value="UOO78801.1"/>
    <property type="molecule type" value="Genomic_DNA"/>
</dbReference>
<dbReference type="RefSeq" id="WP_207894256.1">
    <property type="nucleotide sequence ID" value="NZ_CALJUB010000059.1"/>
</dbReference>
<evidence type="ECO:0000313" key="3">
    <source>
        <dbReference type="Proteomes" id="UP000294721"/>
    </source>
</evidence>
<sequence>MGAPDAAVLGLGYLGRPLAEKLYQQGRRVAAIKRHLTSDDINLPPEVSLSAHDLNAAQAFDAARWQDWADKPLWFCLLPPSAVADYAMVLQNWLSLAQTFGVQHIIYGSSISVYGDEARLCNEASTLNPHTASAEKVLAAEQLFLNSGIAHIDILRLGGLYSASRHPLTSLLKKSRIGGAQQPVNMLHQESAVAALLHAAAHPAGVRIRNIVSPAHPPKHEFYRAEAAKLGLPEADFDMADTRGGKIVASLYNDFIPQAV</sequence>
<dbReference type="InterPro" id="IPR051783">
    <property type="entry name" value="NAD(P)-dependent_oxidoreduct"/>
</dbReference>
<evidence type="ECO:0000313" key="1">
    <source>
        <dbReference type="EMBL" id="TCP10426.1"/>
    </source>
</evidence>
<proteinExistence type="predicted"/>
<evidence type="ECO:0000313" key="4">
    <source>
        <dbReference type="Proteomes" id="UP000829756"/>
    </source>
</evidence>
<dbReference type="Proteomes" id="UP000294721">
    <property type="component" value="Unassembled WGS sequence"/>
</dbReference>
<protein>
    <submittedName>
        <fullName evidence="1">Nucleoside-diphosphate-sugar epimerase</fullName>
    </submittedName>
    <submittedName>
        <fullName evidence="2">SDR family NAD(P)-dependent oxidoreductase</fullName>
    </submittedName>
</protein>